<dbReference type="Gene3D" id="3.30.40.10">
    <property type="entry name" value="Zinc/RING finger domain, C3HC4 (zinc finger)"/>
    <property type="match status" value="1"/>
</dbReference>
<dbReference type="InterPro" id="IPR013083">
    <property type="entry name" value="Znf_RING/FYVE/PHD"/>
</dbReference>
<dbReference type="GO" id="GO:0008270">
    <property type="term" value="F:zinc ion binding"/>
    <property type="evidence" value="ECO:0007669"/>
    <property type="project" value="UniProtKB-KW"/>
</dbReference>
<evidence type="ECO:0000256" key="2">
    <source>
        <dbReference type="ARBA" id="ARBA00022771"/>
    </source>
</evidence>
<dbReference type="PANTHER" id="PTHR46214:SF16">
    <property type="entry name" value="OS10G0481450 PROTEIN"/>
    <property type="match status" value="1"/>
</dbReference>
<comment type="caution">
    <text evidence="5">The sequence shown here is derived from an EMBL/GenBank/DDBJ whole genome shotgun (WGS) entry which is preliminary data.</text>
</comment>
<keyword evidence="6" id="KW-1185">Reference proteome</keyword>
<name>A0A9N7N9R0_STRHE</name>
<keyword evidence="2" id="KW-0863">Zinc-finger</keyword>
<dbReference type="Pfam" id="PF12906">
    <property type="entry name" value="RINGv"/>
    <property type="match status" value="1"/>
</dbReference>
<evidence type="ECO:0000256" key="1">
    <source>
        <dbReference type="ARBA" id="ARBA00022723"/>
    </source>
</evidence>
<dbReference type="AlphaFoldDB" id="A0A9N7N9R0"/>
<dbReference type="PANTHER" id="PTHR46214">
    <property type="entry name" value="ZINC FINGER, RING-CH-TYPE"/>
    <property type="match status" value="1"/>
</dbReference>
<sequence>MRRVENSLLLVAVNGDWASVSPAGVQQRTLVVLVVRRGSSILMSWATTIVEESGGGGSGRKGRQREWINGRRTMAMVVAGEFSDDDVEKQRVNIVVGDGLAKAASVDESQDLVEKTIDLVVVDCANKGEPQLERSSTSHEECRVCQEENEEALINLGCQCRGGLAKAHQSCIIKWFGTRGSNKCEICQQIASNVAPPDSQ</sequence>
<accession>A0A9N7N9R0</accession>
<dbReference type="SMART" id="SM00744">
    <property type="entry name" value="RINGv"/>
    <property type="match status" value="1"/>
</dbReference>
<evidence type="ECO:0000313" key="6">
    <source>
        <dbReference type="Proteomes" id="UP001153555"/>
    </source>
</evidence>
<protein>
    <submittedName>
        <fullName evidence="5">RING/U-box superfamily protein</fullName>
    </submittedName>
</protein>
<dbReference type="OrthoDB" id="273089at2759"/>
<evidence type="ECO:0000313" key="5">
    <source>
        <dbReference type="EMBL" id="CAA0824205.1"/>
    </source>
</evidence>
<proteinExistence type="predicted"/>
<dbReference type="PROSITE" id="PS51292">
    <property type="entry name" value="ZF_RING_CH"/>
    <property type="match status" value="1"/>
</dbReference>
<keyword evidence="1" id="KW-0479">Metal-binding</keyword>
<feature type="domain" description="RING-CH-type" evidence="4">
    <location>
        <begin position="134"/>
        <end position="194"/>
    </location>
</feature>
<organism evidence="5 6">
    <name type="scientific">Striga hermonthica</name>
    <name type="common">Purple witchweed</name>
    <name type="synonym">Buchnera hermonthica</name>
    <dbReference type="NCBI Taxonomy" id="68872"/>
    <lineage>
        <taxon>Eukaryota</taxon>
        <taxon>Viridiplantae</taxon>
        <taxon>Streptophyta</taxon>
        <taxon>Embryophyta</taxon>
        <taxon>Tracheophyta</taxon>
        <taxon>Spermatophyta</taxon>
        <taxon>Magnoliopsida</taxon>
        <taxon>eudicotyledons</taxon>
        <taxon>Gunneridae</taxon>
        <taxon>Pentapetalae</taxon>
        <taxon>asterids</taxon>
        <taxon>lamiids</taxon>
        <taxon>Lamiales</taxon>
        <taxon>Orobanchaceae</taxon>
        <taxon>Buchnereae</taxon>
        <taxon>Striga</taxon>
    </lineage>
</organism>
<dbReference type="Proteomes" id="UP001153555">
    <property type="component" value="Unassembled WGS sequence"/>
</dbReference>
<dbReference type="InterPro" id="IPR011016">
    <property type="entry name" value="Znf_RING-CH"/>
</dbReference>
<evidence type="ECO:0000259" key="4">
    <source>
        <dbReference type="PROSITE" id="PS51292"/>
    </source>
</evidence>
<reference evidence="5" key="1">
    <citation type="submission" date="2019-12" db="EMBL/GenBank/DDBJ databases">
        <authorList>
            <person name="Scholes J."/>
        </authorList>
    </citation>
    <scope>NUCLEOTIDE SEQUENCE</scope>
</reference>
<gene>
    <name evidence="5" type="ORF">SHERM_21176</name>
</gene>
<keyword evidence="3" id="KW-0862">Zinc</keyword>
<dbReference type="EMBL" id="CACSLK010024742">
    <property type="protein sequence ID" value="CAA0824205.1"/>
    <property type="molecule type" value="Genomic_DNA"/>
</dbReference>
<feature type="non-terminal residue" evidence="5">
    <location>
        <position position="1"/>
    </location>
</feature>
<dbReference type="SUPFAM" id="SSF57850">
    <property type="entry name" value="RING/U-box"/>
    <property type="match status" value="1"/>
</dbReference>
<evidence type="ECO:0000256" key="3">
    <source>
        <dbReference type="ARBA" id="ARBA00022833"/>
    </source>
</evidence>